<dbReference type="EMBL" id="QFPO01000020">
    <property type="protein sequence ID" value="PZQ10507.1"/>
    <property type="molecule type" value="Genomic_DNA"/>
</dbReference>
<evidence type="ECO:0000313" key="2">
    <source>
        <dbReference type="Proteomes" id="UP000249046"/>
    </source>
</evidence>
<comment type="caution">
    <text evidence="1">The sequence shown here is derived from an EMBL/GenBank/DDBJ whole genome shotgun (WGS) entry which is preliminary data.</text>
</comment>
<sequence>MYQHDHEDTAPDTALAFARARCRLYASAARCAVDDALATVWRDAERQARRHVERLGIGRTGSDGEPAEPAAWTCLIDAMDLALQNGDRAAAQLVAQECIAVAEAHAAAAQRPPTARERYDRRPGYACDVEGDVALGQAQPA</sequence>
<evidence type="ECO:0000313" key="1">
    <source>
        <dbReference type="EMBL" id="PZQ10507.1"/>
    </source>
</evidence>
<protein>
    <submittedName>
        <fullName evidence="1">Uncharacterized protein</fullName>
    </submittedName>
</protein>
<gene>
    <name evidence="1" type="ORF">DI564_16125</name>
</gene>
<dbReference type="Proteomes" id="UP000249046">
    <property type="component" value="Unassembled WGS sequence"/>
</dbReference>
<reference evidence="1 2" key="1">
    <citation type="submission" date="2017-08" db="EMBL/GenBank/DDBJ databases">
        <title>Infants hospitalized years apart are colonized by the same room-sourced microbial strains.</title>
        <authorList>
            <person name="Brooks B."/>
            <person name="Olm M.R."/>
            <person name="Firek B.A."/>
            <person name="Baker R."/>
            <person name="Thomas B.C."/>
            <person name="Morowitz M.J."/>
            <person name="Banfield J.F."/>
        </authorList>
    </citation>
    <scope>NUCLEOTIDE SEQUENCE [LARGE SCALE GENOMIC DNA]</scope>
    <source>
        <strain evidence="1">S2_005_003_R2_42</strain>
    </source>
</reference>
<name>A0A2W5LT46_9GAMM</name>
<organism evidence="1 2">
    <name type="scientific">Rhodanobacter denitrificans</name>
    <dbReference type="NCBI Taxonomy" id="666685"/>
    <lineage>
        <taxon>Bacteria</taxon>
        <taxon>Pseudomonadati</taxon>
        <taxon>Pseudomonadota</taxon>
        <taxon>Gammaproteobacteria</taxon>
        <taxon>Lysobacterales</taxon>
        <taxon>Rhodanobacteraceae</taxon>
        <taxon>Rhodanobacter</taxon>
    </lineage>
</organism>
<dbReference type="AlphaFoldDB" id="A0A2W5LT46"/>
<proteinExistence type="predicted"/>
<accession>A0A2W5LT46</accession>